<proteinExistence type="predicted"/>
<feature type="compositionally biased region" description="Pro residues" evidence="3">
    <location>
        <begin position="269"/>
        <end position="286"/>
    </location>
</feature>
<feature type="compositionally biased region" description="Basic and acidic residues" evidence="3">
    <location>
        <begin position="185"/>
        <end position="195"/>
    </location>
</feature>
<evidence type="ECO:0000313" key="5">
    <source>
        <dbReference type="EMBL" id="MCJ2182487.1"/>
    </source>
</evidence>
<accession>A0ABT0BBQ0</accession>
<feature type="compositionally biased region" description="Low complexity" evidence="3">
    <location>
        <begin position="154"/>
        <end position="184"/>
    </location>
</feature>
<keyword evidence="6" id="KW-1185">Reference proteome</keyword>
<feature type="region of interest" description="Disordered" evidence="3">
    <location>
        <begin position="145"/>
        <end position="207"/>
    </location>
</feature>
<dbReference type="Gene3D" id="1.10.287.130">
    <property type="match status" value="1"/>
</dbReference>
<dbReference type="EMBL" id="JALHLF010000018">
    <property type="protein sequence ID" value="MCJ2182487.1"/>
    <property type="molecule type" value="Genomic_DNA"/>
</dbReference>
<dbReference type="EC" id="2.7.13.3" evidence="2"/>
<comment type="caution">
    <text evidence="5">The sequence shown here is derived from an EMBL/GenBank/DDBJ whole genome shotgun (WGS) entry which is preliminary data.</text>
</comment>
<name>A0ABT0BBQ0_9SPHN</name>
<dbReference type="SMART" id="SM00388">
    <property type="entry name" value="HisKA"/>
    <property type="match status" value="1"/>
</dbReference>
<feature type="region of interest" description="Disordered" evidence="3">
    <location>
        <begin position="242"/>
        <end position="289"/>
    </location>
</feature>
<comment type="catalytic activity">
    <reaction evidence="1">
        <text>ATP + protein L-histidine = ADP + protein N-phospho-L-histidine.</text>
        <dbReference type="EC" id="2.7.13.3"/>
    </reaction>
</comment>
<feature type="region of interest" description="Disordered" evidence="3">
    <location>
        <begin position="335"/>
        <end position="365"/>
    </location>
</feature>
<dbReference type="Proteomes" id="UP001162881">
    <property type="component" value="Unassembled WGS sequence"/>
</dbReference>
<feature type="domain" description="Signal transduction histidine kinase dimerisation/phosphoacceptor" evidence="4">
    <location>
        <begin position="471"/>
        <end position="539"/>
    </location>
</feature>
<keyword evidence="5" id="KW-0808">Transferase</keyword>
<sequence>MHFDDRLSTVLRHSAASGTLARIQFRQLVDILAQAPADHVSPLCEQGYARLEELGTAIRPSVQADLIRQSLVRLTNPRLLLHLAETDARVASTALAKTRLAESQWLALIPRLPVHARGILRHRRDLPPRVNDLLDRLGIQDRALPPAILPPAPDSADPDAGMASPTPAPPAASAAASVAPSAPSQDRREPAEALRARRASCNAAPSNAAEVEELVLTSLLGEAMPPASELGLAPLRAAAGPVSSTVSGTVSTSTPAAPPASHTAAPARRAPPPAPPPPVGEPPAAPFAPAVPTSLREWARLRASGTITPAPEGFAPVHRSDPGIGAIVRRIEEFRRTRQKPAMPEPANDSPRLPLGDALPDTQRGPSVFDFATDAEGRVTWADGAHAPALTGFSLPAHEIESDAIAAALRARLPIRAGRIALVGTSAVSGEWQVDAAACFERTTGQFTGYCGRLRRPAPMPRAATAASLNAEADRMRQVLHELRTPANAIQVAAEIIQQQLYGPAPHEYRALAASIAGDCAHILAGFEELDRLVKLETGALTLEPGASNLAQVTCRTMERLSGWTAPRRSGFIPAPGLDTADLPLALDHDETERLVWRLLAALAGASASDERLALDWHDTGASAVLELALPHMLAERADEELFSIGTNLRNQALTAGVFGVGFTLRLAAAEAAAAGGGLERIANRLTLTLPLSRPPRDTAASARQSHRS</sequence>
<feature type="compositionally biased region" description="Low complexity" evidence="3">
    <location>
        <begin position="242"/>
        <end position="268"/>
    </location>
</feature>
<evidence type="ECO:0000256" key="3">
    <source>
        <dbReference type="SAM" id="MobiDB-lite"/>
    </source>
</evidence>
<dbReference type="InterPro" id="IPR003661">
    <property type="entry name" value="HisK_dim/P_dom"/>
</dbReference>
<dbReference type="InterPro" id="IPR036097">
    <property type="entry name" value="HisK_dim/P_sf"/>
</dbReference>
<protein>
    <recommendedName>
        <fullName evidence="2">histidine kinase</fullName>
        <ecNumber evidence="2">2.7.13.3</ecNumber>
    </recommendedName>
</protein>
<evidence type="ECO:0000313" key="6">
    <source>
        <dbReference type="Proteomes" id="UP001162881"/>
    </source>
</evidence>
<dbReference type="CDD" id="cd00082">
    <property type="entry name" value="HisKA"/>
    <property type="match status" value="1"/>
</dbReference>
<evidence type="ECO:0000259" key="4">
    <source>
        <dbReference type="SMART" id="SM00388"/>
    </source>
</evidence>
<evidence type="ECO:0000256" key="1">
    <source>
        <dbReference type="ARBA" id="ARBA00000085"/>
    </source>
</evidence>
<evidence type="ECO:0000256" key="2">
    <source>
        <dbReference type="ARBA" id="ARBA00012438"/>
    </source>
</evidence>
<gene>
    <name evidence="5" type="ORF">MTR62_07250</name>
</gene>
<dbReference type="RefSeq" id="WP_244018469.1">
    <property type="nucleotide sequence ID" value="NZ_JALHLF010000018.1"/>
</dbReference>
<reference evidence="5" key="1">
    <citation type="submission" date="2022-03" db="EMBL/GenBank/DDBJ databases">
        <title>Identification of a novel bacterium isolated from mangrove sediments.</title>
        <authorList>
            <person name="Pan X."/>
        </authorList>
    </citation>
    <scope>NUCLEOTIDE SEQUENCE</scope>
    <source>
        <strain evidence="5">B1949</strain>
    </source>
</reference>
<dbReference type="SUPFAM" id="SSF47384">
    <property type="entry name" value="Homodimeric domain of signal transducing histidine kinase"/>
    <property type="match status" value="1"/>
</dbReference>
<dbReference type="GO" id="GO:0016301">
    <property type="term" value="F:kinase activity"/>
    <property type="evidence" value="ECO:0007669"/>
    <property type="project" value="UniProtKB-KW"/>
</dbReference>
<keyword evidence="5" id="KW-0418">Kinase</keyword>
<organism evidence="5 6">
    <name type="scientific">Novosphingobium organovorum</name>
    <dbReference type="NCBI Taxonomy" id="2930092"/>
    <lineage>
        <taxon>Bacteria</taxon>
        <taxon>Pseudomonadati</taxon>
        <taxon>Pseudomonadota</taxon>
        <taxon>Alphaproteobacteria</taxon>
        <taxon>Sphingomonadales</taxon>
        <taxon>Sphingomonadaceae</taxon>
        <taxon>Novosphingobium</taxon>
    </lineage>
</organism>